<sequence length="114" mass="12784">AVDLTPRGHPDQPGFLNNLGNCFRARFDRLGELRDLEGAISSYGNAIDLTPHGHPDKPSHFINFGDSFLTRFNRLGELRDLEHAISIYSHAASTPISPISVRFRASRKWILCAR</sequence>
<dbReference type="AlphaFoldDB" id="A0AAD4BDC0"/>
<feature type="non-terminal residue" evidence="1">
    <location>
        <position position="1"/>
    </location>
</feature>
<feature type="non-terminal residue" evidence="1">
    <location>
        <position position="114"/>
    </location>
</feature>
<dbReference type="Proteomes" id="UP001194468">
    <property type="component" value="Unassembled WGS sequence"/>
</dbReference>
<evidence type="ECO:0000313" key="1">
    <source>
        <dbReference type="EMBL" id="KAF8419631.1"/>
    </source>
</evidence>
<dbReference type="InterPro" id="IPR011990">
    <property type="entry name" value="TPR-like_helical_dom_sf"/>
</dbReference>
<dbReference type="EMBL" id="WHUW01000170">
    <property type="protein sequence ID" value="KAF8419631.1"/>
    <property type="molecule type" value="Genomic_DNA"/>
</dbReference>
<name>A0AAD4BDC0_BOLED</name>
<gene>
    <name evidence="1" type="ORF">L210DRAFT_3369588</name>
</gene>
<protein>
    <submittedName>
        <fullName evidence="1">Uncharacterized protein</fullName>
    </submittedName>
</protein>
<dbReference type="SUPFAM" id="SSF81901">
    <property type="entry name" value="HCP-like"/>
    <property type="match status" value="1"/>
</dbReference>
<keyword evidence="2" id="KW-1185">Reference proteome</keyword>
<comment type="caution">
    <text evidence="1">The sequence shown here is derived from an EMBL/GenBank/DDBJ whole genome shotgun (WGS) entry which is preliminary data.</text>
</comment>
<reference evidence="1" key="1">
    <citation type="submission" date="2019-10" db="EMBL/GenBank/DDBJ databases">
        <authorList>
            <consortium name="DOE Joint Genome Institute"/>
            <person name="Kuo A."/>
            <person name="Miyauchi S."/>
            <person name="Kiss E."/>
            <person name="Drula E."/>
            <person name="Kohler A."/>
            <person name="Sanchez-Garcia M."/>
            <person name="Andreopoulos B."/>
            <person name="Barry K.W."/>
            <person name="Bonito G."/>
            <person name="Buee M."/>
            <person name="Carver A."/>
            <person name="Chen C."/>
            <person name="Cichocki N."/>
            <person name="Clum A."/>
            <person name="Culley D."/>
            <person name="Crous P.W."/>
            <person name="Fauchery L."/>
            <person name="Girlanda M."/>
            <person name="Hayes R."/>
            <person name="Keri Z."/>
            <person name="LaButti K."/>
            <person name="Lipzen A."/>
            <person name="Lombard V."/>
            <person name="Magnuson J."/>
            <person name="Maillard F."/>
            <person name="Morin E."/>
            <person name="Murat C."/>
            <person name="Nolan M."/>
            <person name="Ohm R."/>
            <person name="Pangilinan J."/>
            <person name="Pereira M."/>
            <person name="Perotto S."/>
            <person name="Peter M."/>
            <person name="Riley R."/>
            <person name="Sitrit Y."/>
            <person name="Stielow B."/>
            <person name="Szollosi G."/>
            <person name="Zifcakova L."/>
            <person name="Stursova M."/>
            <person name="Spatafora J.W."/>
            <person name="Tedersoo L."/>
            <person name="Vaario L.-M."/>
            <person name="Yamada A."/>
            <person name="Yan M."/>
            <person name="Wang P."/>
            <person name="Xu J."/>
            <person name="Bruns T."/>
            <person name="Baldrian P."/>
            <person name="Vilgalys R."/>
            <person name="Henrissat B."/>
            <person name="Grigoriev I.V."/>
            <person name="Hibbett D."/>
            <person name="Nagy L.G."/>
            <person name="Martin F.M."/>
        </authorList>
    </citation>
    <scope>NUCLEOTIDE SEQUENCE</scope>
    <source>
        <strain evidence="1">BED1</strain>
    </source>
</reference>
<organism evidence="1 2">
    <name type="scientific">Boletus edulis BED1</name>
    <dbReference type="NCBI Taxonomy" id="1328754"/>
    <lineage>
        <taxon>Eukaryota</taxon>
        <taxon>Fungi</taxon>
        <taxon>Dikarya</taxon>
        <taxon>Basidiomycota</taxon>
        <taxon>Agaricomycotina</taxon>
        <taxon>Agaricomycetes</taxon>
        <taxon>Agaricomycetidae</taxon>
        <taxon>Boletales</taxon>
        <taxon>Boletineae</taxon>
        <taxon>Boletaceae</taxon>
        <taxon>Boletoideae</taxon>
        <taxon>Boletus</taxon>
    </lineage>
</organism>
<dbReference type="Gene3D" id="1.25.40.10">
    <property type="entry name" value="Tetratricopeptide repeat domain"/>
    <property type="match status" value="1"/>
</dbReference>
<evidence type="ECO:0000313" key="2">
    <source>
        <dbReference type="Proteomes" id="UP001194468"/>
    </source>
</evidence>
<proteinExistence type="predicted"/>
<accession>A0AAD4BDC0</accession>
<reference evidence="1" key="2">
    <citation type="journal article" date="2020" name="Nat. Commun.">
        <title>Large-scale genome sequencing of mycorrhizal fungi provides insights into the early evolution of symbiotic traits.</title>
        <authorList>
            <person name="Miyauchi S."/>
            <person name="Kiss E."/>
            <person name="Kuo A."/>
            <person name="Drula E."/>
            <person name="Kohler A."/>
            <person name="Sanchez-Garcia M."/>
            <person name="Morin E."/>
            <person name="Andreopoulos B."/>
            <person name="Barry K.W."/>
            <person name="Bonito G."/>
            <person name="Buee M."/>
            <person name="Carver A."/>
            <person name="Chen C."/>
            <person name="Cichocki N."/>
            <person name="Clum A."/>
            <person name="Culley D."/>
            <person name="Crous P.W."/>
            <person name="Fauchery L."/>
            <person name="Girlanda M."/>
            <person name="Hayes R.D."/>
            <person name="Keri Z."/>
            <person name="LaButti K."/>
            <person name="Lipzen A."/>
            <person name="Lombard V."/>
            <person name="Magnuson J."/>
            <person name="Maillard F."/>
            <person name="Murat C."/>
            <person name="Nolan M."/>
            <person name="Ohm R.A."/>
            <person name="Pangilinan J."/>
            <person name="Pereira M.F."/>
            <person name="Perotto S."/>
            <person name="Peter M."/>
            <person name="Pfister S."/>
            <person name="Riley R."/>
            <person name="Sitrit Y."/>
            <person name="Stielow J.B."/>
            <person name="Szollosi G."/>
            <person name="Zifcakova L."/>
            <person name="Stursova M."/>
            <person name="Spatafora J.W."/>
            <person name="Tedersoo L."/>
            <person name="Vaario L.M."/>
            <person name="Yamada A."/>
            <person name="Yan M."/>
            <person name="Wang P."/>
            <person name="Xu J."/>
            <person name="Bruns T."/>
            <person name="Baldrian P."/>
            <person name="Vilgalys R."/>
            <person name="Dunand C."/>
            <person name="Henrissat B."/>
            <person name="Grigoriev I.V."/>
            <person name="Hibbett D."/>
            <person name="Nagy L.G."/>
            <person name="Martin F.M."/>
        </authorList>
    </citation>
    <scope>NUCLEOTIDE SEQUENCE</scope>
    <source>
        <strain evidence="1">BED1</strain>
    </source>
</reference>